<gene>
    <name evidence="6" type="ORF">FG383_01135</name>
</gene>
<dbReference type="SUPFAM" id="SSF46689">
    <property type="entry name" value="Homeodomain-like"/>
    <property type="match status" value="1"/>
</dbReference>
<dbReference type="InterPro" id="IPR002197">
    <property type="entry name" value="HTH_Fis"/>
</dbReference>
<evidence type="ECO:0000259" key="5">
    <source>
        <dbReference type="PROSITE" id="PS50045"/>
    </source>
</evidence>
<dbReference type="PANTHER" id="PTHR32071:SF74">
    <property type="entry name" value="TRANSCRIPTIONAL ACTIVATOR ROCR"/>
    <property type="match status" value="1"/>
</dbReference>
<dbReference type="PROSITE" id="PS50045">
    <property type="entry name" value="SIGMA54_INTERACT_4"/>
    <property type="match status" value="1"/>
</dbReference>
<dbReference type="Pfam" id="PF25601">
    <property type="entry name" value="AAA_lid_14"/>
    <property type="match status" value="1"/>
</dbReference>
<proteinExistence type="predicted"/>
<dbReference type="InterPro" id="IPR025662">
    <property type="entry name" value="Sigma_54_int_dom_ATP-bd_1"/>
</dbReference>
<keyword evidence="1" id="KW-0547">Nucleotide-binding</keyword>
<evidence type="ECO:0000256" key="4">
    <source>
        <dbReference type="ARBA" id="ARBA00023163"/>
    </source>
</evidence>
<dbReference type="GO" id="GO:0043565">
    <property type="term" value="F:sequence-specific DNA binding"/>
    <property type="evidence" value="ECO:0007669"/>
    <property type="project" value="InterPro"/>
</dbReference>
<dbReference type="RefSeq" id="WP_142605011.1">
    <property type="nucleotide sequence ID" value="NZ_VDGG01000002.1"/>
</dbReference>
<dbReference type="PROSITE" id="PS00675">
    <property type="entry name" value="SIGMA54_INTERACT_1"/>
    <property type="match status" value="1"/>
</dbReference>
<evidence type="ECO:0000313" key="6">
    <source>
        <dbReference type="EMBL" id="TQR18487.1"/>
    </source>
</evidence>
<dbReference type="SUPFAM" id="SSF52540">
    <property type="entry name" value="P-loop containing nucleoside triphosphate hydrolases"/>
    <property type="match status" value="1"/>
</dbReference>
<comment type="caution">
    <text evidence="6">The sequence shown here is derived from an EMBL/GenBank/DDBJ whole genome shotgun (WGS) entry which is preliminary data.</text>
</comment>
<dbReference type="InterPro" id="IPR002078">
    <property type="entry name" value="Sigma_54_int"/>
</dbReference>
<evidence type="ECO:0000256" key="1">
    <source>
        <dbReference type="ARBA" id="ARBA00022741"/>
    </source>
</evidence>
<dbReference type="SMART" id="SM00382">
    <property type="entry name" value="AAA"/>
    <property type="match status" value="1"/>
</dbReference>
<dbReference type="CDD" id="cd00009">
    <property type="entry name" value="AAA"/>
    <property type="match status" value="1"/>
</dbReference>
<dbReference type="Gene3D" id="3.40.50.300">
    <property type="entry name" value="P-loop containing nucleotide triphosphate hydrolases"/>
    <property type="match status" value="1"/>
</dbReference>
<dbReference type="Proteomes" id="UP000318937">
    <property type="component" value="Unassembled WGS sequence"/>
</dbReference>
<dbReference type="PROSITE" id="PS00676">
    <property type="entry name" value="SIGMA54_INTERACT_2"/>
    <property type="match status" value="1"/>
</dbReference>
<reference evidence="6 7" key="1">
    <citation type="submission" date="2019-05" db="EMBL/GenBank/DDBJ databases">
        <title>Psychrobacillus vulpis sp. nov., a new species isolated from feces of a red fox that inhabits in The Tablas de Daimiel Natural Park, Albacete, Spain.</title>
        <authorList>
            <person name="Rodriguez M."/>
            <person name="Reina J.C."/>
            <person name="Bejar V."/>
            <person name="Llamas I."/>
        </authorList>
    </citation>
    <scope>NUCLEOTIDE SEQUENCE [LARGE SCALE GENOMIC DNA]</scope>
    <source>
        <strain evidence="6 7">NHI-2</strain>
    </source>
</reference>
<dbReference type="OrthoDB" id="9771372at2"/>
<dbReference type="Gene3D" id="1.10.8.60">
    <property type="match status" value="1"/>
</dbReference>
<organism evidence="6 7">
    <name type="scientific">Psychrobacillus soli</name>
    <dbReference type="NCBI Taxonomy" id="1543965"/>
    <lineage>
        <taxon>Bacteria</taxon>
        <taxon>Bacillati</taxon>
        <taxon>Bacillota</taxon>
        <taxon>Bacilli</taxon>
        <taxon>Bacillales</taxon>
        <taxon>Bacillaceae</taxon>
        <taxon>Psychrobacillus</taxon>
    </lineage>
</organism>
<dbReference type="FunFam" id="3.40.50.300:FF:000006">
    <property type="entry name" value="DNA-binding transcriptional regulator NtrC"/>
    <property type="match status" value="1"/>
</dbReference>
<name>A0A544TM08_9BACI</name>
<dbReference type="PRINTS" id="PR01590">
    <property type="entry name" value="HTHFIS"/>
</dbReference>
<dbReference type="AlphaFoldDB" id="A0A544TM08"/>
<evidence type="ECO:0000256" key="2">
    <source>
        <dbReference type="ARBA" id="ARBA00022840"/>
    </source>
</evidence>
<dbReference type="Gene3D" id="1.10.10.60">
    <property type="entry name" value="Homeodomain-like"/>
    <property type="match status" value="1"/>
</dbReference>
<keyword evidence="3" id="KW-0805">Transcription regulation</keyword>
<dbReference type="GO" id="GO:0005524">
    <property type="term" value="F:ATP binding"/>
    <property type="evidence" value="ECO:0007669"/>
    <property type="project" value="UniProtKB-KW"/>
</dbReference>
<keyword evidence="4" id="KW-0804">Transcription</keyword>
<dbReference type="InterPro" id="IPR009057">
    <property type="entry name" value="Homeodomain-like_sf"/>
</dbReference>
<keyword evidence="7" id="KW-1185">Reference proteome</keyword>
<dbReference type="InterPro" id="IPR027417">
    <property type="entry name" value="P-loop_NTPase"/>
</dbReference>
<dbReference type="Pfam" id="PF00158">
    <property type="entry name" value="Sigma54_activat"/>
    <property type="match status" value="1"/>
</dbReference>
<evidence type="ECO:0000256" key="3">
    <source>
        <dbReference type="ARBA" id="ARBA00023015"/>
    </source>
</evidence>
<dbReference type="InterPro" id="IPR058031">
    <property type="entry name" value="AAA_lid_NorR"/>
</dbReference>
<dbReference type="InterPro" id="IPR025943">
    <property type="entry name" value="Sigma_54_int_dom_ATP-bd_2"/>
</dbReference>
<dbReference type="Pfam" id="PF02954">
    <property type="entry name" value="HTH_8"/>
    <property type="match status" value="1"/>
</dbReference>
<dbReference type="InterPro" id="IPR003593">
    <property type="entry name" value="AAA+_ATPase"/>
</dbReference>
<feature type="domain" description="Sigma-54 factor interaction" evidence="5">
    <location>
        <begin position="144"/>
        <end position="372"/>
    </location>
</feature>
<dbReference type="EMBL" id="VDGG01000002">
    <property type="protein sequence ID" value="TQR18487.1"/>
    <property type="molecule type" value="Genomic_DNA"/>
</dbReference>
<sequence>MSFTELNHLSDYDNVLVVDANGITTFYDLADLHILKHIGLKPEEFLRKSVTSFYKNLSIEDSTLMTVLRTGKPLWNAEQELTSNNGFTYTSRSSTFPIHNGTSIVGAIEFSKHYYQKEDIQLLDQFASHKMYRKNNTIYTIDNLISQSCVMEEIKNKIRKVSSTDSTILINGETGTGKEIVAQSIHNLSNRYTQPFVSINCGEIPSTFIEHILFGTEKDTLTATPDILGILEQANGGTIFLDEISALDIKLQAKLLKVIEDKLIRRVGGKQDIHLNIRVIAATNENPDKLMREKLLREDLYYRLSVFQLDLPRLSDRKEDITALIHYFIEFYNRHMQIKIERLDNQVLLAFQQYNWPGNVREFKNAMETAYNNASSKEVNINDIPAKIRNYSSVLEKTTFSENNFNLKDKVEEYEKNLIVIELNNTGGKLAETARRLGISKQLLKYKMEKYDLR</sequence>
<keyword evidence="2" id="KW-0067">ATP-binding</keyword>
<dbReference type="PANTHER" id="PTHR32071">
    <property type="entry name" value="TRANSCRIPTIONAL REGULATORY PROTEIN"/>
    <property type="match status" value="1"/>
</dbReference>
<accession>A0A544TM08</accession>
<dbReference type="GO" id="GO:0006355">
    <property type="term" value="P:regulation of DNA-templated transcription"/>
    <property type="evidence" value="ECO:0007669"/>
    <property type="project" value="InterPro"/>
</dbReference>
<evidence type="ECO:0000313" key="7">
    <source>
        <dbReference type="Proteomes" id="UP000318937"/>
    </source>
</evidence>
<protein>
    <submittedName>
        <fullName evidence="6">AAA family ATPase</fullName>
    </submittedName>
</protein>